<reference evidence="2" key="1">
    <citation type="journal article" date="2016" name="Proc. Natl. Acad. Sci. U.S.A.">
        <title>Chromosome-level assembly of Arabidopsis thaliana Ler reveals the extent of translocation and inversion polymorphisms.</title>
        <authorList>
            <person name="Zapata L."/>
            <person name="Ding J."/>
            <person name="Willing E.M."/>
            <person name="Hartwig B."/>
            <person name="Bezdan D."/>
            <person name="Jiao W.B."/>
            <person name="Patel V."/>
            <person name="Velikkakam James G."/>
            <person name="Koornneef M."/>
            <person name="Ossowski S."/>
            <person name="Schneeberger K."/>
        </authorList>
    </citation>
    <scope>NUCLEOTIDE SEQUENCE [LARGE SCALE GENOMIC DNA]</scope>
    <source>
        <strain evidence="2">cv. Landsberg erecta</strain>
    </source>
</reference>
<dbReference type="Proteomes" id="UP000078284">
    <property type="component" value="Chromosome 1"/>
</dbReference>
<evidence type="ECO:0000313" key="2">
    <source>
        <dbReference type="Proteomes" id="UP000078284"/>
    </source>
</evidence>
<dbReference type="PANTHER" id="PTHR33384">
    <property type="entry name" value="EXPRESSED PROTEIN"/>
    <property type="match status" value="1"/>
</dbReference>
<accession>A0A178W115</accession>
<gene>
    <name evidence="1" type="ordered locus">AXX17_At1g62540</name>
</gene>
<organism evidence="1 2">
    <name type="scientific">Arabidopsis thaliana</name>
    <name type="common">Mouse-ear cress</name>
    <dbReference type="NCBI Taxonomy" id="3702"/>
    <lineage>
        <taxon>Eukaryota</taxon>
        <taxon>Viridiplantae</taxon>
        <taxon>Streptophyta</taxon>
        <taxon>Embryophyta</taxon>
        <taxon>Tracheophyta</taxon>
        <taxon>Spermatophyta</taxon>
        <taxon>Magnoliopsida</taxon>
        <taxon>eudicotyledons</taxon>
        <taxon>Gunneridae</taxon>
        <taxon>Pentapetalae</taxon>
        <taxon>rosids</taxon>
        <taxon>malvids</taxon>
        <taxon>Brassicales</taxon>
        <taxon>Brassicaceae</taxon>
        <taxon>Camelineae</taxon>
        <taxon>Arabidopsis</taxon>
    </lineage>
</organism>
<dbReference type="EMBL" id="LUHQ01000001">
    <property type="protein sequence ID" value="OAP11774.1"/>
    <property type="molecule type" value="Genomic_DNA"/>
</dbReference>
<dbReference type="PANTHER" id="PTHR33384:SF1">
    <property type="entry name" value="EXPRESSED PROTEIN"/>
    <property type="match status" value="1"/>
</dbReference>
<dbReference type="AlphaFoldDB" id="A0A178W115"/>
<dbReference type="ExpressionAtlas" id="A0A178W115">
    <property type="expression patterns" value="baseline and differential"/>
</dbReference>
<proteinExistence type="predicted"/>
<evidence type="ECO:0000313" key="1">
    <source>
        <dbReference type="EMBL" id="OAP11774.1"/>
    </source>
</evidence>
<name>A0A178W115_ARATH</name>
<comment type="caution">
    <text evidence="1">The sequence shown here is derived from an EMBL/GenBank/DDBJ whole genome shotgun (WGS) entry which is preliminary data.</text>
</comment>
<sequence>MNHFAVQPNAFAAGGDLRSSSVSVVERDQTTVVCPKPRRIGLRNNHHHPSRSLRCYFSHQLELCESKAETDILDIILTKVFFVCSLLFFRLLDGYGAEQVNKQVIDSPSPFLCGSPPSRVANPLTQDARFRDEIVSVSSVIPPQLGLPPSSSPSSSSGRKGGCVVRGNFGNSPKVRVEGFDCLDRDSRNCSIPALA</sequence>
<protein>
    <submittedName>
        <fullName evidence="1">Uncharacterized protein</fullName>
    </submittedName>
</protein>